<dbReference type="SUPFAM" id="SSF51338">
    <property type="entry name" value="Composite domain of metallo-dependent hydrolases"/>
    <property type="match status" value="1"/>
</dbReference>
<protein>
    <recommendedName>
        <fullName evidence="1">Amidohydrolase 3 domain-containing protein</fullName>
    </recommendedName>
</protein>
<dbReference type="Gene3D" id="3.10.310.70">
    <property type="match status" value="1"/>
</dbReference>
<dbReference type="InterPro" id="IPR011059">
    <property type="entry name" value="Metal-dep_hydrolase_composite"/>
</dbReference>
<gene>
    <name evidence="2" type="ORF">METZ01_LOCUS258253</name>
</gene>
<sequence length="189" mass="21635">MVSLISFKNLPLNQIHRRVMILFTCWIFSLIISPLLSQEKSANIIIVAPSYTMNTKQPWAEAVVIRDDKIVFVGDKQDALTYQNSVTQFIERSDGMVLPGFIDSHVHLLWGGLEMNDCQLHNLKSPDQIFQTLRDYFTAHPKNKWLRGSGWELPLFPDGNPRKEWLDEISPDKPVFLVSADGHSAWVNS</sequence>
<dbReference type="GO" id="GO:0016810">
    <property type="term" value="F:hydrolase activity, acting on carbon-nitrogen (but not peptide) bonds"/>
    <property type="evidence" value="ECO:0007669"/>
    <property type="project" value="InterPro"/>
</dbReference>
<dbReference type="InterPro" id="IPR013108">
    <property type="entry name" value="Amidohydro_3"/>
</dbReference>
<evidence type="ECO:0000259" key="1">
    <source>
        <dbReference type="Pfam" id="PF07969"/>
    </source>
</evidence>
<feature type="non-terminal residue" evidence="2">
    <location>
        <position position="189"/>
    </location>
</feature>
<accession>A0A382J1A5</accession>
<dbReference type="PANTHER" id="PTHR22642:SF2">
    <property type="entry name" value="PROTEIN LONG AFTER FAR-RED 3"/>
    <property type="match status" value="1"/>
</dbReference>
<dbReference type="PANTHER" id="PTHR22642">
    <property type="entry name" value="IMIDAZOLONEPROPIONASE"/>
    <property type="match status" value="1"/>
</dbReference>
<organism evidence="2">
    <name type="scientific">marine metagenome</name>
    <dbReference type="NCBI Taxonomy" id="408172"/>
    <lineage>
        <taxon>unclassified sequences</taxon>
        <taxon>metagenomes</taxon>
        <taxon>ecological metagenomes</taxon>
    </lineage>
</organism>
<reference evidence="2" key="1">
    <citation type="submission" date="2018-05" db="EMBL/GenBank/DDBJ databases">
        <authorList>
            <person name="Lanie J.A."/>
            <person name="Ng W.-L."/>
            <person name="Kazmierczak K.M."/>
            <person name="Andrzejewski T.M."/>
            <person name="Davidsen T.M."/>
            <person name="Wayne K.J."/>
            <person name="Tettelin H."/>
            <person name="Glass J.I."/>
            <person name="Rusch D."/>
            <person name="Podicherti R."/>
            <person name="Tsui H.-C.T."/>
            <person name="Winkler M.E."/>
        </authorList>
    </citation>
    <scope>NUCLEOTIDE SEQUENCE</scope>
</reference>
<dbReference type="Pfam" id="PF07969">
    <property type="entry name" value="Amidohydro_3"/>
    <property type="match status" value="1"/>
</dbReference>
<dbReference type="Gene3D" id="2.30.40.10">
    <property type="entry name" value="Urease, subunit C, domain 1"/>
    <property type="match status" value="1"/>
</dbReference>
<feature type="domain" description="Amidohydrolase 3" evidence="1">
    <location>
        <begin position="94"/>
        <end position="189"/>
    </location>
</feature>
<proteinExistence type="predicted"/>
<name>A0A382J1A5_9ZZZZ</name>
<evidence type="ECO:0000313" key="2">
    <source>
        <dbReference type="EMBL" id="SVC05399.1"/>
    </source>
</evidence>
<dbReference type="AlphaFoldDB" id="A0A382J1A5"/>
<dbReference type="EMBL" id="UINC01070897">
    <property type="protein sequence ID" value="SVC05399.1"/>
    <property type="molecule type" value="Genomic_DNA"/>
</dbReference>